<proteinExistence type="predicted"/>
<dbReference type="AlphaFoldDB" id="A0A521AGL9"/>
<dbReference type="PROSITE" id="PS51257">
    <property type="entry name" value="PROKAR_LIPOPROTEIN"/>
    <property type="match status" value="1"/>
</dbReference>
<dbReference type="RefSeq" id="WP_142985089.1">
    <property type="nucleotide sequence ID" value="NZ_FXTD01000001.1"/>
</dbReference>
<organism evidence="1 2">
    <name type="scientific">Halorubrum cibi</name>
    <dbReference type="NCBI Taxonomy" id="413815"/>
    <lineage>
        <taxon>Archaea</taxon>
        <taxon>Methanobacteriati</taxon>
        <taxon>Methanobacteriota</taxon>
        <taxon>Stenosarchaea group</taxon>
        <taxon>Halobacteria</taxon>
        <taxon>Halobacteriales</taxon>
        <taxon>Haloferacaceae</taxon>
        <taxon>Halorubrum</taxon>
    </lineage>
</organism>
<dbReference type="EMBL" id="FXTD01000001">
    <property type="protein sequence ID" value="SMO33961.1"/>
    <property type="molecule type" value="Genomic_DNA"/>
</dbReference>
<sequence length="193" mass="21112">MAPEWSRRKTLHLSSVAALTGLAGCSAVGFDAQPQVNSSLGTTAYDAVIDDQPTPEEGVPAAWGIILGHPDAARKLIDWGELTPAEGDSGPGAEFRTFEPDTQFMSVIVGVLPTGDALVDYSEETENVVEDVVDDFTDRSVYRNGQLRYDVTSYQAFPPDPDTPEYHYDYSFTLWHLNGADRPTEITVDYHAP</sequence>
<dbReference type="Proteomes" id="UP000319712">
    <property type="component" value="Unassembled WGS sequence"/>
</dbReference>
<evidence type="ECO:0000313" key="2">
    <source>
        <dbReference type="Proteomes" id="UP000319712"/>
    </source>
</evidence>
<keyword evidence="2" id="KW-1185">Reference proteome</keyword>
<reference evidence="1 2" key="1">
    <citation type="submission" date="2017-05" db="EMBL/GenBank/DDBJ databases">
        <authorList>
            <person name="Varghese N."/>
            <person name="Submissions S."/>
        </authorList>
    </citation>
    <scope>NUCLEOTIDE SEQUENCE [LARGE SCALE GENOMIC DNA]</scope>
    <source>
        <strain evidence="1 2">DSM 19504</strain>
    </source>
</reference>
<protein>
    <submittedName>
        <fullName evidence="1">Uncharacterized protein</fullName>
    </submittedName>
</protein>
<dbReference type="OrthoDB" id="322075at2157"/>
<gene>
    <name evidence="1" type="ORF">SAMN06264867_101139</name>
</gene>
<evidence type="ECO:0000313" key="1">
    <source>
        <dbReference type="EMBL" id="SMO33961.1"/>
    </source>
</evidence>
<name>A0A521AGL9_9EURY</name>
<accession>A0A521AGL9</accession>